<dbReference type="Gene3D" id="3.60.15.10">
    <property type="entry name" value="Ribonuclease Z/Hydroxyacylglutathione hydrolase-like"/>
    <property type="match status" value="1"/>
</dbReference>
<dbReference type="InterPro" id="IPR036866">
    <property type="entry name" value="RibonucZ/Hydroxyglut_hydro"/>
</dbReference>
<dbReference type="PANTHER" id="PTHR46018:SF2">
    <property type="entry name" value="ZINC PHOSPHODIESTERASE ELAC PROTEIN 1"/>
    <property type="match status" value="1"/>
</dbReference>
<proteinExistence type="predicted"/>
<evidence type="ECO:0000259" key="1">
    <source>
        <dbReference type="Pfam" id="PF12706"/>
    </source>
</evidence>
<dbReference type="AlphaFoldDB" id="A0A7W6J349"/>
<reference evidence="2 3" key="1">
    <citation type="submission" date="2020-08" db="EMBL/GenBank/DDBJ databases">
        <title>Genomic Encyclopedia of Type Strains, Phase IV (KMG-IV): sequencing the most valuable type-strain genomes for metagenomic binning, comparative biology and taxonomic classification.</title>
        <authorList>
            <person name="Goeker M."/>
        </authorList>
    </citation>
    <scope>NUCLEOTIDE SEQUENCE [LARGE SCALE GENOMIC DNA]</scope>
    <source>
        <strain evidence="2 3">DSM 29853</strain>
    </source>
</reference>
<organism evidence="2 3">
    <name type="scientific">Gellertiella hungarica</name>
    <dbReference type="NCBI Taxonomy" id="1572859"/>
    <lineage>
        <taxon>Bacteria</taxon>
        <taxon>Pseudomonadati</taxon>
        <taxon>Pseudomonadota</taxon>
        <taxon>Alphaproteobacteria</taxon>
        <taxon>Hyphomicrobiales</taxon>
        <taxon>Rhizobiaceae</taxon>
        <taxon>Gellertiella</taxon>
    </lineage>
</organism>
<dbReference type="SUPFAM" id="SSF56281">
    <property type="entry name" value="Metallo-hydrolase/oxidoreductase"/>
    <property type="match status" value="1"/>
</dbReference>
<gene>
    <name evidence="2" type="ORF">GGR23_000403</name>
</gene>
<dbReference type="Proteomes" id="UP000528286">
    <property type="component" value="Unassembled WGS sequence"/>
</dbReference>
<dbReference type="EMBL" id="JACIEZ010000001">
    <property type="protein sequence ID" value="MBB4063242.1"/>
    <property type="molecule type" value="Genomic_DNA"/>
</dbReference>
<name>A0A7W6J349_9HYPH</name>
<dbReference type="Pfam" id="PF12706">
    <property type="entry name" value="Lactamase_B_2"/>
    <property type="match status" value="1"/>
</dbReference>
<keyword evidence="3" id="KW-1185">Reference proteome</keyword>
<sequence length="276" mass="30463">MSSSEFRVKFWGTRGSLPVSGAEHARFGGNTISVEVSCGDETLLFDAGSGLPVAGLSIDRNRQKPLHLFMSHFHYDHIIGLPFFCPLFNPRASVNVWSGNLAGQMTTKETLKEIMRPPFFPVSPDICAAHVRCNDFKAGDVIEPFAGARLKTGMLNHPGGAIGYRIEWQGRVVAIITDTEHKPGELDETVLALIQGADLFVYDGAFDEDEMEKFKGFGHSSWQQAIRLARQADVRQTAIFHHAPTRTDEALEAMEKQAQAELGSLFFARDLQAVSL</sequence>
<protein>
    <submittedName>
        <fullName evidence="2">Phosphoribosyl 1,2-cyclic phosphodiesterase</fullName>
    </submittedName>
</protein>
<accession>A0A7W6J349</accession>
<evidence type="ECO:0000313" key="2">
    <source>
        <dbReference type="EMBL" id="MBB4063242.1"/>
    </source>
</evidence>
<evidence type="ECO:0000313" key="3">
    <source>
        <dbReference type="Proteomes" id="UP000528286"/>
    </source>
</evidence>
<dbReference type="RefSeq" id="WP_183364440.1">
    <property type="nucleotide sequence ID" value="NZ_JACIEZ010000001.1"/>
</dbReference>
<dbReference type="PANTHER" id="PTHR46018">
    <property type="entry name" value="ZINC PHOSPHODIESTERASE ELAC PROTEIN 1"/>
    <property type="match status" value="1"/>
</dbReference>
<comment type="caution">
    <text evidence="2">The sequence shown here is derived from an EMBL/GenBank/DDBJ whole genome shotgun (WGS) entry which is preliminary data.</text>
</comment>
<dbReference type="InterPro" id="IPR001279">
    <property type="entry name" value="Metallo-B-lactamas"/>
</dbReference>
<dbReference type="CDD" id="cd07715">
    <property type="entry name" value="TaR3-like_MBL-fold"/>
    <property type="match status" value="1"/>
</dbReference>
<dbReference type="GO" id="GO:0042781">
    <property type="term" value="F:3'-tRNA processing endoribonuclease activity"/>
    <property type="evidence" value="ECO:0007669"/>
    <property type="project" value="TreeGrafter"/>
</dbReference>
<feature type="domain" description="Metallo-beta-lactamase" evidence="1">
    <location>
        <begin position="43"/>
        <end position="242"/>
    </location>
</feature>